<organism evidence="4 5">
    <name type="scientific">Ceratopteris richardii</name>
    <name type="common">Triangle waterfern</name>
    <dbReference type="NCBI Taxonomy" id="49495"/>
    <lineage>
        <taxon>Eukaryota</taxon>
        <taxon>Viridiplantae</taxon>
        <taxon>Streptophyta</taxon>
        <taxon>Embryophyta</taxon>
        <taxon>Tracheophyta</taxon>
        <taxon>Polypodiopsida</taxon>
        <taxon>Polypodiidae</taxon>
        <taxon>Polypodiales</taxon>
        <taxon>Pteridineae</taxon>
        <taxon>Pteridaceae</taxon>
        <taxon>Parkerioideae</taxon>
        <taxon>Ceratopteris</taxon>
    </lineage>
</organism>
<keyword evidence="1" id="KW-0862">Zinc</keyword>
<feature type="compositionally biased region" description="Polar residues" evidence="2">
    <location>
        <begin position="187"/>
        <end position="200"/>
    </location>
</feature>
<feature type="compositionally biased region" description="Basic and acidic residues" evidence="2">
    <location>
        <begin position="168"/>
        <end position="186"/>
    </location>
</feature>
<keyword evidence="1" id="KW-0863">Zinc-finger</keyword>
<keyword evidence="1" id="KW-0479">Metal-binding</keyword>
<dbReference type="Proteomes" id="UP000825935">
    <property type="component" value="Chromosome 10"/>
</dbReference>
<dbReference type="InterPro" id="IPR013083">
    <property type="entry name" value="Znf_RING/FYVE/PHD"/>
</dbReference>
<dbReference type="InterPro" id="IPR039515">
    <property type="entry name" value="NOT4_mRING-HC-C4C4"/>
</dbReference>
<dbReference type="InterPro" id="IPR039780">
    <property type="entry name" value="Mot2"/>
</dbReference>
<proteinExistence type="predicted"/>
<dbReference type="CDD" id="cd16618">
    <property type="entry name" value="mRING-HC-C4C4_CNOT4"/>
    <property type="match status" value="1"/>
</dbReference>
<keyword evidence="5" id="KW-1185">Reference proteome</keyword>
<evidence type="ECO:0000259" key="3">
    <source>
        <dbReference type="PROSITE" id="PS50089"/>
    </source>
</evidence>
<dbReference type="OrthoDB" id="1923159at2759"/>
<gene>
    <name evidence="4" type="ORF">KP509_10G029100</name>
</gene>
<name>A0A8T2TZT0_CERRI</name>
<dbReference type="PROSITE" id="PS50089">
    <property type="entry name" value="ZF_RING_2"/>
    <property type="match status" value="1"/>
</dbReference>
<feature type="compositionally biased region" description="Basic residues" evidence="2">
    <location>
        <begin position="48"/>
        <end position="60"/>
    </location>
</feature>
<dbReference type="GO" id="GO:0030014">
    <property type="term" value="C:CCR4-NOT complex"/>
    <property type="evidence" value="ECO:0007669"/>
    <property type="project" value="InterPro"/>
</dbReference>
<sequence length="406" mass="44896">MCQIDSQMEQQTVLNPEKPVRGDVGFISSLPSKVEKSLAVPPTSENGKKKRVQRAAKLKQCKMDARREQWLAQVSGKGRKSESCDSSHSSSQDDGEEKELLLQASPRELDIITSVNKEGSEDSRHKPPVESSPSKAMGQEWSDGQFHNHLGSFSQDIKHSLCQHHEHEAACSNEPAKHSVERRSEQKPSTIQRYDTQGTWSASDTSFSQSNSSQMSSSSEDENEVDDWETVADALHVQATVEDMKPTKPIDHCLSSDGTLHLKSSSSIDADKCILKPESKYRPGNCGSRTRADAGRAWRPDDLSRPETLPRLSKQHSFPLQSGSLWATSHGTIWGLPPPPSHCPICTEELDTTDSSFVPCSCGFRLCLFCHHRILIGDGRCPGCRKSYNTEAASKLSRACSVRPRV</sequence>
<comment type="caution">
    <text evidence="4">The sequence shown here is derived from an EMBL/GenBank/DDBJ whole genome shotgun (WGS) entry which is preliminary data.</text>
</comment>
<dbReference type="Gene3D" id="3.30.40.10">
    <property type="entry name" value="Zinc/RING finger domain, C3HC4 (zinc finger)"/>
    <property type="match status" value="1"/>
</dbReference>
<feature type="compositionally biased region" description="Low complexity" evidence="2">
    <location>
        <begin position="201"/>
        <end position="218"/>
    </location>
</feature>
<dbReference type="InterPro" id="IPR001841">
    <property type="entry name" value="Znf_RING"/>
</dbReference>
<feature type="region of interest" description="Disordered" evidence="2">
    <location>
        <begin position="168"/>
        <end position="226"/>
    </location>
</feature>
<dbReference type="GO" id="GO:0004842">
    <property type="term" value="F:ubiquitin-protein transferase activity"/>
    <property type="evidence" value="ECO:0007669"/>
    <property type="project" value="InterPro"/>
</dbReference>
<dbReference type="AlphaFoldDB" id="A0A8T2TZT0"/>
<feature type="domain" description="RING-type" evidence="3">
    <location>
        <begin position="343"/>
        <end position="385"/>
    </location>
</feature>
<dbReference type="EMBL" id="CM035415">
    <property type="protein sequence ID" value="KAH7427073.1"/>
    <property type="molecule type" value="Genomic_DNA"/>
</dbReference>
<dbReference type="OMA" id="PMNSGRH"/>
<protein>
    <recommendedName>
        <fullName evidence="3">RING-type domain-containing protein</fullName>
    </recommendedName>
</protein>
<reference evidence="4" key="1">
    <citation type="submission" date="2021-08" db="EMBL/GenBank/DDBJ databases">
        <title>WGS assembly of Ceratopteris richardii.</title>
        <authorList>
            <person name="Marchant D.B."/>
            <person name="Chen G."/>
            <person name="Jenkins J."/>
            <person name="Shu S."/>
            <person name="Leebens-Mack J."/>
            <person name="Grimwood J."/>
            <person name="Schmutz J."/>
            <person name="Soltis P."/>
            <person name="Soltis D."/>
            <person name="Chen Z.-H."/>
        </authorList>
    </citation>
    <scope>NUCLEOTIDE SEQUENCE</scope>
    <source>
        <strain evidence="4">Whitten #5841</strain>
        <tissue evidence="4">Leaf</tissue>
    </source>
</reference>
<dbReference type="GO" id="GO:0008270">
    <property type="term" value="F:zinc ion binding"/>
    <property type="evidence" value="ECO:0007669"/>
    <property type="project" value="UniProtKB-KW"/>
</dbReference>
<feature type="compositionally biased region" description="Basic and acidic residues" evidence="2">
    <location>
        <begin position="118"/>
        <end position="128"/>
    </location>
</feature>
<evidence type="ECO:0000256" key="1">
    <source>
        <dbReference type="PROSITE-ProRule" id="PRU00175"/>
    </source>
</evidence>
<dbReference type="GO" id="GO:0016567">
    <property type="term" value="P:protein ubiquitination"/>
    <property type="evidence" value="ECO:0007669"/>
    <property type="project" value="TreeGrafter"/>
</dbReference>
<accession>A0A8T2TZT0</accession>
<evidence type="ECO:0000256" key="2">
    <source>
        <dbReference type="SAM" id="MobiDB-lite"/>
    </source>
</evidence>
<evidence type="ECO:0000313" key="4">
    <source>
        <dbReference type="EMBL" id="KAH7427073.1"/>
    </source>
</evidence>
<feature type="region of interest" description="Disordered" evidence="2">
    <location>
        <begin position="1"/>
        <end position="150"/>
    </location>
</feature>
<dbReference type="Pfam" id="PF14570">
    <property type="entry name" value="zf-RING_4"/>
    <property type="match status" value="1"/>
</dbReference>
<feature type="compositionally biased region" description="Basic and acidic residues" evidence="2">
    <location>
        <begin position="290"/>
        <end position="305"/>
    </location>
</feature>
<feature type="region of interest" description="Disordered" evidence="2">
    <location>
        <begin position="284"/>
        <end position="309"/>
    </location>
</feature>
<dbReference type="PANTHER" id="PTHR12603:SF0">
    <property type="entry name" value="CCR4-NOT TRANSCRIPTION COMPLEX SUBUNIT 4"/>
    <property type="match status" value="1"/>
</dbReference>
<feature type="compositionally biased region" description="Polar residues" evidence="2">
    <location>
        <begin position="1"/>
        <end position="14"/>
    </location>
</feature>
<dbReference type="PANTHER" id="PTHR12603">
    <property type="entry name" value="CCR4-NOT TRANSCRIPTION COMPLEX RELATED"/>
    <property type="match status" value="1"/>
</dbReference>
<evidence type="ECO:0000313" key="5">
    <source>
        <dbReference type="Proteomes" id="UP000825935"/>
    </source>
</evidence>
<dbReference type="SUPFAM" id="SSF57850">
    <property type="entry name" value="RING/U-box"/>
    <property type="match status" value="1"/>
</dbReference>